<sequence length="109" mass="11730">MALQHHEPAQPIDISPLGTELEGAQSHALFKSEQLEVMRVVLMAGKSMPSHHVTGEVTVQCIEGRLNVMVTAGARTLEPGQMLYLPAQEEHALHALEDSSALVTVVLVA</sequence>
<gene>
    <name evidence="2" type="ORF">EIP75_11825</name>
</gene>
<evidence type="ECO:0000313" key="2">
    <source>
        <dbReference type="EMBL" id="RRS04070.1"/>
    </source>
</evidence>
<dbReference type="EMBL" id="RSED01000008">
    <property type="protein sequence ID" value="RRS04070.1"/>
    <property type="molecule type" value="Genomic_DNA"/>
</dbReference>
<dbReference type="RefSeq" id="WP_125243474.1">
    <property type="nucleotide sequence ID" value="NZ_RSED01000008.1"/>
</dbReference>
<evidence type="ECO:0000313" key="3">
    <source>
        <dbReference type="Proteomes" id="UP000269265"/>
    </source>
</evidence>
<dbReference type="InterPro" id="IPR014710">
    <property type="entry name" value="RmlC-like_jellyroll"/>
</dbReference>
<feature type="domain" description="Cupin type-2" evidence="1">
    <location>
        <begin position="39"/>
        <end position="106"/>
    </location>
</feature>
<protein>
    <submittedName>
        <fullName evidence="2">Cupin domain-containing protein</fullName>
    </submittedName>
</protein>
<accession>A0A426VBE3</accession>
<dbReference type="Pfam" id="PF07883">
    <property type="entry name" value="Cupin_2"/>
    <property type="match status" value="1"/>
</dbReference>
<dbReference type="SUPFAM" id="SSF51182">
    <property type="entry name" value="RmlC-like cupins"/>
    <property type="match status" value="1"/>
</dbReference>
<dbReference type="CDD" id="cd02230">
    <property type="entry name" value="cupin_HP0902-like"/>
    <property type="match status" value="1"/>
</dbReference>
<dbReference type="InterPro" id="IPR011051">
    <property type="entry name" value="RmlC_Cupin_sf"/>
</dbReference>
<dbReference type="Proteomes" id="UP000269265">
    <property type="component" value="Unassembled WGS sequence"/>
</dbReference>
<evidence type="ECO:0000259" key="1">
    <source>
        <dbReference type="Pfam" id="PF07883"/>
    </source>
</evidence>
<dbReference type="AlphaFoldDB" id="A0A426VBE3"/>
<reference evidence="2 3" key="1">
    <citation type="submission" date="2018-12" db="EMBL/GenBank/DDBJ databases">
        <title>The whole draft genome of Aquabacterium sp. SJQ9.</title>
        <authorList>
            <person name="Sun L."/>
            <person name="Gao X."/>
            <person name="Chen W."/>
            <person name="Huang K."/>
        </authorList>
    </citation>
    <scope>NUCLEOTIDE SEQUENCE [LARGE SCALE GENOMIC DNA]</scope>
    <source>
        <strain evidence="2 3">SJQ9</strain>
    </source>
</reference>
<dbReference type="Gene3D" id="2.60.120.10">
    <property type="entry name" value="Jelly Rolls"/>
    <property type="match status" value="1"/>
</dbReference>
<dbReference type="PANTHER" id="PTHR37694:SF1">
    <property type="entry name" value="SLR8022 PROTEIN"/>
    <property type="match status" value="1"/>
</dbReference>
<dbReference type="PANTHER" id="PTHR37694">
    <property type="entry name" value="SLR8022 PROTEIN"/>
    <property type="match status" value="1"/>
</dbReference>
<name>A0A426VBE3_9BURK</name>
<dbReference type="InterPro" id="IPR013096">
    <property type="entry name" value="Cupin_2"/>
</dbReference>
<proteinExistence type="predicted"/>
<keyword evidence="3" id="KW-1185">Reference proteome</keyword>
<organism evidence="2 3">
    <name type="scientific">Aquabacterium soli</name>
    <dbReference type="NCBI Taxonomy" id="2493092"/>
    <lineage>
        <taxon>Bacteria</taxon>
        <taxon>Pseudomonadati</taxon>
        <taxon>Pseudomonadota</taxon>
        <taxon>Betaproteobacteria</taxon>
        <taxon>Burkholderiales</taxon>
        <taxon>Aquabacterium</taxon>
    </lineage>
</organism>
<dbReference type="OrthoDB" id="8265259at2"/>
<comment type="caution">
    <text evidence="2">The sequence shown here is derived from an EMBL/GenBank/DDBJ whole genome shotgun (WGS) entry which is preliminary data.</text>
</comment>